<dbReference type="AlphaFoldDB" id="A0A1Y3BFV0"/>
<name>A0A1Y3BFV0_EURMA</name>
<organism evidence="2 3">
    <name type="scientific">Euroglyphus maynei</name>
    <name type="common">Mayne's house dust mite</name>
    <dbReference type="NCBI Taxonomy" id="6958"/>
    <lineage>
        <taxon>Eukaryota</taxon>
        <taxon>Metazoa</taxon>
        <taxon>Ecdysozoa</taxon>
        <taxon>Arthropoda</taxon>
        <taxon>Chelicerata</taxon>
        <taxon>Arachnida</taxon>
        <taxon>Acari</taxon>
        <taxon>Acariformes</taxon>
        <taxon>Sarcoptiformes</taxon>
        <taxon>Astigmata</taxon>
        <taxon>Psoroptidia</taxon>
        <taxon>Analgoidea</taxon>
        <taxon>Pyroglyphidae</taxon>
        <taxon>Pyroglyphinae</taxon>
        <taxon>Euroglyphus</taxon>
    </lineage>
</organism>
<dbReference type="OrthoDB" id="10261918at2759"/>
<evidence type="ECO:0000256" key="1">
    <source>
        <dbReference type="SAM" id="MobiDB-lite"/>
    </source>
</evidence>
<sequence length="90" mass="10529">MDLLRAEIAKKRKQLEKSSLIDGEKKFFKREELNKKIDEEYWQKQAEKLVKKRRHDEQINSDDSGSRDSCDDLLDASGSKLSAEEIAKMK</sequence>
<proteinExistence type="predicted"/>
<comment type="caution">
    <text evidence="2">The sequence shown here is derived from an EMBL/GenBank/DDBJ whole genome shotgun (WGS) entry which is preliminary data.</text>
</comment>
<gene>
    <name evidence="2" type="ORF">BLA29_010444</name>
</gene>
<evidence type="ECO:0000313" key="3">
    <source>
        <dbReference type="Proteomes" id="UP000194236"/>
    </source>
</evidence>
<dbReference type="EMBL" id="MUJZ01026689">
    <property type="protein sequence ID" value="OTF78703.1"/>
    <property type="molecule type" value="Genomic_DNA"/>
</dbReference>
<protein>
    <submittedName>
        <fullName evidence="2">Uncharacterized protein</fullName>
    </submittedName>
</protein>
<keyword evidence="3" id="KW-1185">Reference proteome</keyword>
<feature type="region of interest" description="Disordered" evidence="1">
    <location>
        <begin position="52"/>
        <end position="76"/>
    </location>
</feature>
<feature type="non-terminal residue" evidence="2">
    <location>
        <position position="90"/>
    </location>
</feature>
<reference evidence="2 3" key="1">
    <citation type="submission" date="2017-03" db="EMBL/GenBank/DDBJ databases">
        <title>Genome Survey of Euroglyphus maynei.</title>
        <authorList>
            <person name="Arlian L.G."/>
            <person name="Morgan M.S."/>
            <person name="Rider S.D."/>
        </authorList>
    </citation>
    <scope>NUCLEOTIDE SEQUENCE [LARGE SCALE GENOMIC DNA]</scope>
    <source>
        <strain evidence="2">Arlian Lab</strain>
        <tissue evidence="2">Whole body</tissue>
    </source>
</reference>
<accession>A0A1Y3BFV0</accession>
<evidence type="ECO:0000313" key="2">
    <source>
        <dbReference type="EMBL" id="OTF78703.1"/>
    </source>
</evidence>
<dbReference type="Proteomes" id="UP000194236">
    <property type="component" value="Unassembled WGS sequence"/>
</dbReference>